<name>A0A699GRD7_TANCI</name>
<dbReference type="InterPro" id="IPR006912">
    <property type="entry name" value="Harbinger_derived_prot"/>
</dbReference>
<protein>
    <recommendedName>
        <fullName evidence="2">Protein ALP1-like</fullName>
    </recommendedName>
</protein>
<proteinExistence type="predicted"/>
<evidence type="ECO:0000313" key="1">
    <source>
        <dbReference type="EMBL" id="GEV13176.1"/>
    </source>
</evidence>
<evidence type="ECO:0008006" key="2">
    <source>
        <dbReference type="Google" id="ProtNLM"/>
    </source>
</evidence>
<dbReference type="EMBL" id="BKCJ010015429">
    <property type="protein sequence ID" value="GEV13176.1"/>
    <property type="molecule type" value="Genomic_DNA"/>
</dbReference>
<dbReference type="Pfam" id="PF04827">
    <property type="entry name" value="Plant_tran"/>
    <property type="match status" value="1"/>
</dbReference>
<organism evidence="1">
    <name type="scientific">Tanacetum cinerariifolium</name>
    <name type="common">Dalmatian daisy</name>
    <name type="synonym">Chrysanthemum cinerariifolium</name>
    <dbReference type="NCBI Taxonomy" id="118510"/>
    <lineage>
        <taxon>Eukaryota</taxon>
        <taxon>Viridiplantae</taxon>
        <taxon>Streptophyta</taxon>
        <taxon>Embryophyta</taxon>
        <taxon>Tracheophyta</taxon>
        <taxon>Spermatophyta</taxon>
        <taxon>Magnoliopsida</taxon>
        <taxon>eudicotyledons</taxon>
        <taxon>Gunneridae</taxon>
        <taxon>Pentapetalae</taxon>
        <taxon>asterids</taxon>
        <taxon>campanulids</taxon>
        <taxon>Asterales</taxon>
        <taxon>Asteraceae</taxon>
        <taxon>Asteroideae</taxon>
        <taxon>Anthemideae</taxon>
        <taxon>Anthemidinae</taxon>
        <taxon>Tanacetum</taxon>
    </lineage>
</organism>
<gene>
    <name evidence="1" type="ORF">Tci_085153</name>
</gene>
<sequence length="163" mass="19318">MLEAVVDQQLWFWHAYFGVPRANNDLNVLYGSTLFDDLLAEKAPEAPFQVNGKTYEKCYYLADEIYPQWSTFVKAFSIARDQKTIKFKRVQKSARKDIERAFGVLQGRSRIIQQPARAYHMNTIRRVMYTCMILHNMILEDQNFDISEYWHMYASLESNIQRT</sequence>
<comment type="caution">
    <text evidence="1">The sequence shown here is derived from an EMBL/GenBank/DDBJ whole genome shotgun (WGS) entry which is preliminary data.</text>
</comment>
<reference evidence="1" key="1">
    <citation type="journal article" date="2019" name="Sci. Rep.">
        <title>Draft genome of Tanacetum cinerariifolium, the natural source of mosquito coil.</title>
        <authorList>
            <person name="Yamashiro T."/>
            <person name="Shiraishi A."/>
            <person name="Satake H."/>
            <person name="Nakayama K."/>
        </authorList>
    </citation>
    <scope>NUCLEOTIDE SEQUENCE</scope>
</reference>
<dbReference type="PANTHER" id="PTHR47150">
    <property type="entry name" value="OS12G0169200 PROTEIN"/>
    <property type="match status" value="1"/>
</dbReference>
<accession>A0A699GRD7</accession>
<dbReference type="AlphaFoldDB" id="A0A699GRD7"/>
<dbReference type="PANTHER" id="PTHR47150:SF4">
    <property type="entry name" value="HARBINGER TRANSPOSASE-DERIVED PROTEIN-RELATED"/>
    <property type="match status" value="1"/>
</dbReference>